<keyword evidence="11" id="KW-0812">Transmembrane</keyword>
<dbReference type="InterPro" id="IPR000082">
    <property type="entry name" value="SEA_dom"/>
</dbReference>
<evidence type="ECO:0000256" key="1">
    <source>
        <dbReference type="ARBA" id="ARBA00004236"/>
    </source>
</evidence>
<dbReference type="PANTHER" id="PTHR24037">
    <property type="entry name" value="HEART DEVELOPMENT PROTEIN WITH EGF-LIKE DOMAINS 1"/>
    <property type="match status" value="1"/>
</dbReference>
<evidence type="ECO:0000259" key="13">
    <source>
        <dbReference type="PROSITE" id="PS50026"/>
    </source>
</evidence>
<proteinExistence type="inferred from homology"/>
<feature type="non-terminal residue" evidence="15">
    <location>
        <position position="528"/>
    </location>
</feature>
<evidence type="ECO:0000256" key="5">
    <source>
        <dbReference type="ARBA" id="ARBA00022729"/>
    </source>
</evidence>
<dbReference type="SUPFAM" id="SSF57196">
    <property type="entry name" value="EGF/Laminin"/>
    <property type="match status" value="1"/>
</dbReference>
<dbReference type="PROSITE" id="PS00022">
    <property type="entry name" value="EGF_1"/>
    <property type="match status" value="1"/>
</dbReference>
<dbReference type="GeneID" id="116293495"/>
<evidence type="ECO:0000256" key="11">
    <source>
        <dbReference type="SAM" id="Phobius"/>
    </source>
</evidence>
<evidence type="ECO:0000313" key="14">
    <source>
        <dbReference type="Proteomes" id="UP000515163"/>
    </source>
</evidence>
<dbReference type="Gene3D" id="3.30.70.960">
    <property type="entry name" value="SEA domain"/>
    <property type="match status" value="1"/>
</dbReference>
<keyword evidence="6" id="KW-0677">Repeat</keyword>
<dbReference type="Pfam" id="PF01390">
    <property type="entry name" value="SEA"/>
    <property type="match status" value="1"/>
</dbReference>
<keyword evidence="11" id="KW-1133">Transmembrane helix</keyword>
<feature type="transmembrane region" description="Helical" evidence="11">
    <location>
        <begin position="129"/>
        <end position="146"/>
    </location>
</feature>
<gene>
    <name evidence="15" type="primary">LOC116293495</name>
</gene>
<dbReference type="Proteomes" id="UP000515163">
    <property type="component" value="Unplaced"/>
</dbReference>
<evidence type="ECO:0000256" key="10">
    <source>
        <dbReference type="PROSITE-ProRule" id="PRU00076"/>
    </source>
</evidence>
<keyword evidence="8 10" id="KW-1015">Disulfide bond</keyword>
<comment type="subcellular location">
    <subcellularLocation>
        <location evidence="1">Cell membrane</location>
    </subcellularLocation>
</comment>
<keyword evidence="4 10" id="KW-0245">EGF-like domain</keyword>
<dbReference type="KEGG" id="aten:116293495"/>
<dbReference type="PANTHER" id="PTHR24037:SF11">
    <property type="entry name" value="MUCIN-2-LIKE"/>
    <property type="match status" value="1"/>
</dbReference>
<evidence type="ECO:0000256" key="9">
    <source>
        <dbReference type="ARBA" id="ARBA00023180"/>
    </source>
</evidence>
<sequence length="528" mass="57998">MQEGFNGSGDDVHLQVKKAYQVQTKIDINSISNLRDFRQNHTNCSQCMKEKESFIEVPGKVTPQTVDCSSRKGNKSCSSKQTWTSWQRRIACDTRSCMSPCATSNTKKTSLNDTNFERRLHIDILMSDTWVNVFQIVLSYIVLLYGKSWSRLVAASKNKNGIMRMHANTLYSIWMFFSLICFANATSISTTVFTTESISLSSTVVNNTSNTAISPTTVFATESSNLSSTVVNNTSNTGISPTTVFATESSNLSSTVVDNGTNTSITPSAVLTTESINLSNTTINATVKVSILPSTLFVSSDQVISTVVSASVNFTRNFAVSITPSINFTMSTINSSLNYSLMASSVTPNSTVMVVSRSSSISVPYKPWTNESIRTINVTVKIFNERFSVDLISSNTSAYTNLSKRVRNTFDRIFSEQPGYINITDIKFSNGSVVVKFQANFNLTSNMTALDAKTEIINRNGSRNIENFIFSSDVKAFENCIPNYCHRGNCRMNNVTGAYCICEAGFTGSRCDKESSNLSSTVVNNTSN</sequence>
<feature type="domain" description="SEA" evidence="12">
    <location>
        <begin position="372"/>
        <end position="479"/>
    </location>
</feature>
<keyword evidence="9" id="KW-0325">Glycoprotein</keyword>
<dbReference type="PROSITE" id="PS01186">
    <property type="entry name" value="EGF_2"/>
    <property type="match status" value="1"/>
</dbReference>
<dbReference type="InterPro" id="IPR036364">
    <property type="entry name" value="SEA_dom_sf"/>
</dbReference>
<dbReference type="PROSITE" id="PS50026">
    <property type="entry name" value="EGF_3"/>
    <property type="match status" value="1"/>
</dbReference>
<comment type="caution">
    <text evidence="10">Lacks conserved residue(s) required for the propagation of feature annotation.</text>
</comment>
<keyword evidence="7 11" id="KW-0472">Membrane</keyword>
<evidence type="ECO:0000256" key="2">
    <source>
        <dbReference type="ARBA" id="ARBA00006373"/>
    </source>
</evidence>
<feature type="disulfide bond" evidence="10">
    <location>
        <begin position="480"/>
        <end position="490"/>
    </location>
</feature>
<dbReference type="InterPro" id="IPR000742">
    <property type="entry name" value="EGF"/>
</dbReference>
<keyword evidence="5" id="KW-0732">Signal</keyword>
<dbReference type="AlphaFoldDB" id="A0A6P8HK90"/>
<protein>
    <submittedName>
        <fullName evidence="15">Uncharacterized protein LOC116293495</fullName>
    </submittedName>
</protein>
<organism evidence="14 15">
    <name type="scientific">Actinia tenebrosa</name>
    <name type="common">Australian red waratah sea anemone</name>
    <dbReference type="NCBI Taxonomy" id="6105"/>
    <lineage>
        <taxon>Eukaryota</taxon>
        <taxon>Metazoa</taxon>
        <taxon>Cnidaria</taxon>
        <taxon>Anthozoa</taxon>
        <taxon>Hexacorallia</taxon>
        <taxon>Actiniaria</taxon>
        <taxon>Actiniidae</taxon>
        <taxon>Actinia</taxon>
    </lineage>
</organism>
<feature type="transmembrane region" description="Helical" evidence="11">
    <location>
        <begin position="167"/>
        <end position="185"/>
    </location>
</feature>
<feature type="disulfide bond" evidence="10">
    <location>
        <begin position="502"/>
        <end position="511"/>
    </location>
</feature>
<comment type="similarity">
    <text evidence="2">Belongs to the EGF domain peptide family.</text>
</comment>
<dbReference type="GO" id="GO:0005886">
    <property type="term" value="C:plasma membrane"/>
    <property type="evidence" value="ECO:0007669"/>
    <property type="project" value="UniProtKB-SubCell"/>
</dbReference>
<reference evidence="15" key="1">
    <citation type="submission" date="2025-08" db="UniProtKB">
        <authorList>
            <consortium name="RefSeq"/>
        </authorList>
    </citation>
    <scope>IDENTIFICATION</scope>
</reference>
<evidence type="ECO:0000256" key="3">
    <source>
        <dbReference type="ARBA" id="ARBA00022475"/>
    </source>
</evidence>
<evidence type="ECO:0000256" key="8">
    <source>
        <dbReference type="ARBA" id="ARBA00023157"/>
    </source>
</evidence>
<evidence type="ECO:0000256" key="6">
    <source>
        <dbReference type="ARBA" id="ARBA00022737"/>
    </source>
</evidence>
<dbReference type="Gene3D" id="2.10.25.10">
    <property type="entry name" value="Laminin"/>
    <property type="match status" value="1"/>
</dbReference>
<name>A0A6P8HK90_ACTTE</name>
<evidence type="ECO:0000256" key="4">
    <source>
        <dbReference type="ARBA" id="ARBA00022536"/>
    </source>
</evidence>
<accession>A0A6P8HK90</accession>
<keyword evidence="14" id="KW-1185">Reference proteome</keyword>
<dbReference type="OrthoDB" id="5986446at2759"/>
<dbReference type="InParanoid" id="A0A6P8HK90"/>
<dbReference type="PROSITE" id="PS50024">
    <property type="entry name" value="SEA"/>
    <property type="match status" value="1"/>
</dbReference>
<dbReference type="RefSeq" id="XP_031556789.1">
    <property type="nucleotide sequence ID" value="XM_031700929.1"/>
</dbReference>
<evidence type="ECO:0000313" key="15">
    <source>
        <dbReference type="RefSeq" id="XP_031556789.1"/>
    </source>
</evidence>
<evidence type="ECO:0000259" key="12">
    <source>
        <dbReference type="PROSITE" id="PS50024"/>
    </source>
</evidence>
<feature type="domain" description="EGF-like" evidence="13">
    <location>
        <begin position="476"/>
        <end position="512"/>
    </location>
</feature>
<keyword evidence="3" id="KW-1003">Cell membrane</keyword>
<dbReference type="SUPFAM" id="SSF82671">
    <property type="entry name" value="SEA domain"/>
    <property type="match status" value="1"/>
</dbReference>
<evidence type="ECO:0000256" key="7">
    <source>
        <dbReference type="ARBA" id="ARBA00023136"/>
    </source>
</evidence>